<dbReference type="KEGG" id="stir:DDW44_00385"/>
<evidence type="ECO:0000256" key="3">
    <source>
        <dbReference type="ARBA" id="ARBA00022679"/>
    </source>
</evidence>
<dbReference type="OrthoDB" id="4716121at2"/>
<keyword evidence="4 7" id="KW-0547">Nucleotide-binding</keyword>
<dbReference type="EC" id="2.7.11.1" evidence="1"/>
<evidence type="ECO:0000256" key="8">
    <source>
        <dbReference type="SAM" id="MobiDB-lite"/>
    </source>
</evidence>
<keyword evidence="11" id="KW-1185">Reference proteome</keyword>
<dbReference type="PROSITE" id="PS00108">
    <property type="entry name" value="PROTEIN_KINASE_ST"/>
    <property type="match status" value="1"/>
</dbReference>
<dbReference type="PROSITE" id="PS50011">
    <property type="entry name" value="PROTEIN_KINASE_DOM"/>
    <property type="match status" value="1"/>
</dbReference>
<feature type="compositionally biased region" description="Low complexity" evidence="8">
    <location>
        <begin position="318"/>
        <end position="332"/>
    </location>
</feature>
<dbReference type="EMBL" id="CP029188">
    <property type="protein sequence ID" value="AWI27399.1"/>
    <property type="molecule type" value="Genomic_DNA"/>
</dbReference>
<dbReference type="InterPro" id="IPR000719">
    <property type="entry name" value="Prot_kinase_dom"/>
</dbReference>
<keyword evidence="3" id="KW-0808">Transferase</keyword>
<organism evidence="10 11">
    <name type="scientific">Streptomyces tirandamycinicus</name>
    <dbReference type="NCBI Taxonomy" id="2174846"/>
    <lineage>
        <taxon>Bacteria</taxon>
        <taxon>Bacillati</taxon>
        <taxon>Actinomycetota</taxon>
        <taxon>Actinomycetes</taxon>
        <taxon>Kitasatosporales</taxon>
        <taxon>Streptomycetaceae</taxon>
        <taxon>Streptomyces</taxon>
    </lineage>
</organism>
<dbReference type="GO" id="GO:0005524">
    <property type="term" value="F:ATP binding"/>
    <property type="evidence" value="ECO:0007669"/>
    <property type="project" value="UniProtKB-UniRule"/>
</dbReference>
<dbReference type="Gene3D" id="1.10.510.10">
    <property type="entry name" value="Transferase(Phosphotransferase) domain 1"/>
    <property type="match status" value="1"/>
</dbReference>
<feature type="compositionally biased region" description="Low complexity" evidence="8">
    <location>
        <begin position="395"/>
        <end position="412"/>
    </location>
</feature>
<dbReference type="InterPro" id="IPR017441">
    <property type="entry name" value="Protein_kinase_ATP_BS"/>
</dbReference>
<reference evidence="10 11" key="1">
    <citation type="submission" date="2018-05" db="EMBL/GenBank/DDBJ databases">
        <title>Complete genome sequence of sponge-derived Streptomyces sp. HNM0039.</title>
        <authorList>
            <person name="Huang X."/>
            <person name="Zhou S."/>
        </authorList>
    </citation>
    <scope>NUCLEOTIDE SEQUENCE [LARGE SCALE GENOMIC DNA]</scope>
    <source>
        <strain evidence="10 11">HNM0039</strain>
    </source>
</reference>
<keyword evidence="5 10" id="KW-0418">Kinase</keyword>
<dbReference type="Proteomes" id="UP000244900">
    <property type="component" value="Chromosome"/>
</dbReference>
<dbReference type="PANTHER" id="PTHR43289:SF6">
    <property type="entry name" value="SERINE_THREONINE-PROTEIN KINASE NEKL-3"/>
    <property type="match status" value="1"/>
</dbReference>
<evidence type="ECO:0000256" key="7">
    <source>
        <dbReference type="PROSITE-ProRule" id="PRU10141"/>
    </source>
</evidence>
<dbReference type="InterPro" id="IPR011009">
    <property type="entry name" value="Kinase-like_dom_sf"/>
</dbReference>
<sequence length="613" mass="61874">MSTWSVPGYIEARELGSGGSGRVVRAVDAGTGTPVAIKYLNERLSADPRFRREFRAEAALLRELDSPHVARFHRYVENENGAAIVVELVDGPSLRALLGREGATTPEAALTVLKGSLLGLSEAHRAGVVHRDYKPENVLVTADAVSKLIDFGIAAREGSSPAQAGTPMYMAPEQWQGGPASPATDVYAAAATFFECVTGARPFAGESLAEIAVQHLSAEVDAEAAPAPVRPLVLRGMAKDARDRPASAAAFLTELERAAIDGYGPGWEERGRRTLAVLAAGLLLPTGGPAHRGTDATTALATTALEDPGRPGTRRFPRTPTTGGRAAARSGSPGAGGGQVAKRSLRAPALAGAGLLLGVTALTGVLITDDSLSHPASAASPVTGASGREAGAGFAPPSRQSASPPVSSASSPSPAPGFTGAARPPAGDAGTDRSPAAGADAAASSTGGAGAVPVGGAAGGSGTTSPGEPGPAPAAGVQEAGDARGTGGPDPVPQDVPGPVAVGSVDIASLEESTQVRGADADLIVTTTSTDPVTLELTWYNSEKAGIPGQQDGATETYRLSGRTTYRLSYRHAFTTCPGYWGLRVVTTPGAAAGGSYRDMPSLACIVTWPERG</sequence>
<evidence type="ECO:0000259" key="9">
    <source>
        <dbReference type="PROSITE" id="PS50011"/>
    </source>
</evidence>
<feature type="region of interest" description="Disordered" evidence="8">
    <location>
        <begin position="374"/>
        <end position="501"/>
    </location>
</feature>
<dbReference type="PANTHER" id="PTHR43289">
    <property type="entry name" value="MITOGEN-ACTIVATED PROTEIN KINASE KINASE KINASE 20-RELATED"/>
    <property type="match status" value="1"/>
</dbReference>
<keyword evidence="2 10" id="KW-0723">Serine/threonine-protein kinase</keyword>
<dbReference type="InterPro" id="IPR008271">
    <property type="entry name" value="Ser/Thr_kinase_AS"/>
</dbReference>
<evidence type="ECO:0000313" key="10">
    <source>
        <dbReference type="EMBL" id="AWI27399.1"/>
    </source>
</evidence>
<evidence type="ECO:0000256" key="4">
    <source>
        <dbReference type="ARBA" id="ARBA00022741"/>
    </source>
</evidence>
<evidence type="ECO:0000256" key="6">
    <source>
        <dbReference type="ARBA" id="ARBA00022840"/>
    </source>
</evidence>
<proteinExistence type="predicted"/>
<name>A0A2S1SLY1_9ACTN</name>
<evidence type="ECO:0000256" key="2">
    <source>
        <dbReference type="ARBA" id="ARBA00022527"/>
    </source>
</evidence>
<feature type="compositionally biased region" description="Low complexity" evidence="8">
    <location>
        <begin position="434"/>
        <end position="455"/>
    </location>
</feature>
<dbReference type="PROSITE" id="PS00107">
    <property type="entry name" value="PROTEIN_KINASE_ATP"/>
    <property type="match status" value="1"/>
</dbReference>
<evidence type="ECO:0000256" key="1">
    <source>
        <dbReference type="ARBA" id="ARBA00012513"/>
    </source>
</evidence>
<dbReference type="GO" id="GO:0004674">
    <property type="term" value="F:protein serine/threonine kinase activity"/>
    <property type="evidence" value="ECO:0007669"/>
    <property type="project" value="UniProtKB-KW"/>
</dbReference>
<dbReference type="Gene3D" id="3.30.200.20">
    <property type="entry name" value="Phosphorylase Kinase, domain 1"/>
    <property type="match status" value="1"/>
</dbReference>
<dbReference type="AlphaFoldDB" id="A0A2S1SLY1"/>
<keyword evidence="6 7" id="KW-0067">ATP-binding</keyword>
<accession>A0A2S1SLY1</accession>
<dbReference type="Pfam" id="PF00069">
    <property type="entry name" value="Pkinase"/>
    <property type="match status" value="1"/>
</dbReference>
<evidence type="ECO:0000256" key="5">
    <source>
        <dbReference type="ARBA" id="ARBA00022777"/>
    </source>
</evidence>
<dbReference type="CDD" id="cd14014">
    <property type="entry name" value="STKc_PknB_like"/>
    <property type="match status" value="1"/>
</dbReference>
<gene>
    <name evidence="10" type="ORF">DDW44_00385</name>
</gene>
<feature type="compositionally biased region" description="Low complexity" evidence="8">
    <location>
        <begin position="463"/>
        <end position="480"/>
    </location>
</feature>
<feature type="binding site" evidence="7">
    <location>
        <position position="38"/>
    </location>
    <ligand>
        <name>ATP</name>
        <dbReference type="ChEBI" id="CHEBI:30616"/>
    </ligand>
</feature>
<feature type="region of interest" description="Disordered" evidence="8">
    <location>
        <begin position="304"/>
        <end position="340"/>
    </location>
</feature>
<protein>
    <recommendedName>
        <fullName evidence="1">non-specific serine/threonine protein kinase</fullName>
        <ecNumber evidence="1">2.7.11.1</ecNumber>
    </recommendedName>
</protein>
<dbReference type="SUPFAM" id="SSF56112">
    <property type="entry name" value="Protein kinase-like (PK-like)"/>
    <property type="match status" value="1"/>
</dbReference>
<feature type="domain" description="Protein kinase" evidence="9">
    <location>
        <begin position="9"/>
        <end position="260"/>
    </location>
</feature>
<evidence type="ECO:0000313" key="11">
    <source>
        <dbReference type="Proteomes" id="UP000244900"/>
    </source>
</evidence>
<dbReference type="RefSeq" id="WP_108905158.1">
    <property type="nucleotide sequence ID" value="NZ_CP029188.1"/>
</dbReference>